<accession>A0A7J3IA37</accession>
<protein>
    <submittedName>
        <fullName evidence="1">Uncharacterized protein</fullName>
    </submittedName>
</protein>
<evidence type="ECO:0000313" key="2">
    <source>
        <dbReference type="EMBL" id="HGQ18463.1"/>
    </source>
</evidence>
<name>A0A7J3IA37_9CREN</name>
<sequence length="415" mass="46399">MSKLVVTATVIGLIIAVASIMQIVLELTPTRSSTITIYQPIYVTIPREREIITSLVTVTIQRAIETTVIPYTETITQYHKIFSVSPSYSITTVITTETIYVTEIQSKTFTTTHYTTNTVTNTITKTITLASYAEYNEVSTQIPLPLGSEIIFNPDNNSATILSSLEIDVVNLLSLGIRDTLCRSCSLRLTKFGDIDALEITPHQLMITIEVNISKTIDIDGGMLWIYFPKCSDISVIAIHLKVGDATISIPGTLYGYYSSPSGVVISIPLQGIPRIDGIKIALYAWQEVIIVLIPIIVPSYKQVSIRIAPPTSLLNFMLKNGLCGLYYYTGTTKTLFMCSVDIVVEATVASKIIEYRERKYAIISFYIDKEIYEKYGLISLVRIEPEPYIELYPISLDEQEARNVLSITIRPRVW</sequence>
<proteinExistence type="predicted"/>
<gene>
    <name evidence="1" type="ORF">ENT87_07965</name>
    <name evidence="2" type="ORF">ENU30_05770</name>
</gene>
<dbReference type="EMBL" id="DTAI01000238">
    <property type="protein sequence ID" value="HGN37463.1"/>
    <property type="molecule type" value="Genomic_DNA"/>
</dbReference>
<comment type="caution">
    <text evidence="1">The sequence shown here is derived from an EMBL/GenBank/DDBJ whole genome shotgun (WGS) entry which is preliminary data.</text>
</comment>
<reference evidence="1" key="1">
    <citation type="journal article" date="2020" name="mSystems">
        <title>Genome- and Community-Level Interaction Insights into Carbon Utilization and Element Cycling Functions of Hydrothermarchaeota in Hydrothermal Sediment.</title>
        <authorList>
            <person name="Zhou Z."/>
            <person name="Liu Y."/>
            <person name="Xu W."/>
            <person name="Pan J."/>
            <person name="Luo Z.H."/>
            <person name="Li M."/>
        </authorList>
    </citation>
    <scope>NUCLEOTIDE SEQUENCE [LARGE SCALE GENOMIC DNA]</scope>
    <source>
        <strain evidence="1">SpSt-618</strain>
        <strain evidence="2">SpSt-657</strain>
    </source>
</reference>
<organism evidence="1">
    <name type="scientific">Ignisphaera aggregans</name>
    <dbReference type="NCBI Taxonomy" id="334771"/>
    <lineage>
        <taxon>Archaea</taxon>
        <taxon>Thermoproteota</taxon>
        <taxon>Thermoprotei</taxon>
        <taxon>Desulfurococcales</taxon>
        <taxon>Desulfurococcaceae</taxon>
        <taxon>Ignisphaera</taxon>
    </lineage>
</organism>
<dbReference type="EMBL" id="DTBZ01000109">
    <property type="protein sequence ID" value="HGQ18463.1"/>
    <property type="molecule type" value="Genomic_DNA"/>
</dbReference>
<evidence type="ECO:0000313" key="1">
    <source>
        <dbReference type="EMBL" id="HGN37463.1"/>
    </source>
</evidence>
<dbReference type="AlphaFoldDB" id="A0A7J3IA37"/>